<accession>A0A4Y8LR14</accession>
<dbReference type="EMBL" id="SOMN01000053">
    <property type="protein sequence ID" value="TFE19663.1"/>
    <property type="molecule type" value="Genomic_DNA"/>
</dbReference>
<dbReference type="InterPro" id="IPR036526">
    <property type="entry name" value="C-N_Hydrolase_sf"/>
</dbReference>
<dbReference type="OrthoDB" id="1894469at2"/>
<comment type="caution">
    <text evidence="1">The sequence shown here is derived from an EMBL/GenBank/DDBJ whole genome shotgun (WGS) entry which is preliminary data.</text>
</comment>
<dbReference type="AlphaFoldDB" id="A0A4Y8LR14"/>
<evidence type="ECO:0000313" key="2">
    <source>
        <dbReference type="Proteomes" id="UP000297900"/>
    </source>
</evidence>
<protein>
    <recommendedName>
        <fullName evidence="3">CN hydrolase domain-containing protein</fullName>
    </recommendedName>
</protein>
<keyword evidence="2" id="KW-1185">Reference proteome</keyword>
<dbReference type="RefSeq" id="WP_135154506.1">
    <property type="nucleotide sequence ID" value="NZ_SOMN01000053.1"/>
</dbReference>
<organism evidence="1 2">
    <name type="scientific">Cohnella luojiensis</name>
    <dbReference type="NCBI Taxonomy" id="652876"/>
    <lineage>
        <taxon>Bacteria</taxon>
        <taxon>Bacillati</taxon>
        <taxon>Bacillota</taxon>
        <taxon>Bacilli</taxon>
        <taxon>Bacillales</taxon>
        <taxon>Paenibacillaceae</taxon>
        <taxon>Cohnella</taxon>
    </lineage>
</organism>
<dbReference type="SUPFAM" id="SSF56317">
    <property type="entry name" value="Carbon-nitrogen hydrolase"/>
    <property type="match status" value="1"/>
</dbReference>
<dbReference type="Proteomes" id="UP000297900">
    <property type="component" value="Unassembled WGS sequence"/>
</dbReference>
<sequence>MNILIAQPKLEKEIKQLENEVHSNPSADILIFPEGYLNQNVDLACKLAEKYEKIIVSGYKWPKDRAIVINRNGKIILDRAKYNKSTIVEADGISIGHMLCDELVLQGMSDLEQSTISFIAHPIGVGMFSEDQFDEWINEAKKIAIAYKTLVIGTSHADGSFRDSDISIPISYCIDENGEEIFISKNDVRTRIMNTQTRLVTIIENEDSEFGGIHG</sequence>
<reference evidence="1 2" key="1">
    <citation type="submission" date="2019-03" db="EMBL/GenBank/DDBJ databases">
        <title>Cohnella endophytica sp. nov., a novel endophytic bacterium isolated from bark of Sonneratia apetala.</title>
        <authorList>
            <person name="Tuo L."/>
        </authorList>
    </citation>
    <scope>NUCLEOTIDE SEQUENCE [LARGE SCALE GENOMIC DNA]</scope>
    <source>
        <strain evidence="1 2">CCTCC AB 208254</strain>
    </source>
</reference>
<proteinExistence type="predicted"/>
<evidence type="ECO:0000313" key="1">
    <source>
        <dbReference type="EMBL" id="TFE19663.1"/>
    </source>
</evidence>
<gene>
    <name evidence="1" type="ORF">E2980_22540</name>
</gene>
<evidence type="ECO:0008006" key="3">
    <source>
        <dbReference type="Google" id="ProtNLM"/>
    </source>
</evidence>
<name>A0A4Y8LR14_9BACL</name>